<organism evidence="1 2">
    <name type="scientific">Volvox africanus</name>
    <dbReference type="NCBI Taxonomy" id="51714"/>
    <lineage>
        <taxon>Eukaryota</taxon>
        <taxon>Viridiplantae</taxon>
        <taxon>Chlorophyta</taxon>
        <taxon>core chlorophytes</taxon>
        <taxon>Chlorophyceae</taxon>
        <taxon>CS clade</taxon>
        <taxon>Chlamydomonadales</taxon>
        <taxon>Volvocaceae</taxon>
        <taxon>Volvox</taxon>
    </lineage>
</organism>
<proteinExistence type="predicted"/>
<accession>A0ABQ5RTP0</accession>
<reference evidence="1 2" key="1">
    <citation type="journal article" date="2023" name="IScience">
        <title>Expanded male sex-determining region conserved during the evolution of homothallism in the green alga Volvox.</title>
        <authorList>
            <person name="Yamamoto K."/>
            <person name="Matsuzaki R."/>
            <person name="Mahakham W."/>
            <person name="Heman W."/>
            <person name="Sekimoto H."/>
            <person name="Kawachi M."/>
            <person name="Minakuchi Y."/>
            <person name="Toyoda A."/>
            <person name="Nozaki H."/>
        </authorList>
    </citation>
    <scope>NUCLEOTIDE SEQUENCE [LARGE SCALE GENOMIC DNA]</scope>
    <source>
        <strain evidence="1 2">NIES-4468</strain>
    </source>
</reference>
<name>A0ABQ5RTP0_9CHLO</name>
<evidence type="ECO:0000313" key="1">
    <source>
        <dbReference type="EMBL" id="GLI60471.1"/>
    </source>
</evidence>
<feature type="non-terminal residue" evidence="1">
    <location>
        <position position="1"/>
    </location>
</feature>
<evidence type="ECO:0008006" key="3">
    <source>
        <dbReference type="Google" id="ProtNLM"/>
    </source>
</evidence>
<gene>
    <name evidence="1" type="ORF">VaNZ11_002629</name>
</gene>
<keyword evidence="2" id="KW-1185">Reference proteome</keyword>
<evidence type="ECO:0000313" key="2">
    <source>
        <dbReference type="Proteomes" id="UP001165090"/>
    </source>
</evidence>
<sequence>YSEAVKYLDDKFGHTVSFQYMDPGCDMDPANLVEVKDDEDLREMQDNYYRFTLKEARTPAETVQIEAFVFFKTTSPEQDVRELINHHGEVENSVPLSDKTELFRSR</sequence>
<dbReference type="Proteomes" id="UP001165090">
    <property type="component" value="Unassembled WGS sequence"/>
</dbReference>
<dbReference type="EMBL" id="BSDZ01000008">
    <property type="protein sequence ID" value="GLI60471.1"/>
    <property type="molecule type" value="Genomic_DNA"/>
</dbReference>
<protein>
    <recommendedName>
        <fullName evidence="3">PB1 domain-containing protein</fullName>
    </recommendedName>
</protein>
<comment type="caution">
    <text evidence="1">The sequence shown here is derived from an EMBL/GenBank/DDBJ whole genome shotgun (WGS) entry which is preliminary data.</text>
</comment>